<dbReference type="PANTHER" id="PTHR45912">
    <property type="entry name" value="CILIA- AND FLAGELLA-ASSOCIATED PROTEIN 47"/>
    <property type="match status" value="1"/>
</dbReference>
<organism evidence="2 3">
    <name type="scientific">Phytophthora fragariae</name>
    <dbReference type="NCBI Taxonomy" id="53985"/>
    <lineage>
        <taxon>Eukaryota</taxon>
        <taxon>Sar</taxon>
        <taxon>Stramenopiles</taxon>
        <taxon>Oomycota</taxon>
        <taxon>Peronosporomycetes</taxon>
        <taxon>Peronosporales</taxon>
        <taxon>Peronosporaceae</taxon>
        <taxon>Phytophthora</taxon>
    </lineage>
</organism>
<sequence length="472" mass="49604">MNALSSDLQDFKAIEQQDAAELSKSMREGCLSVDRSDDSEGVGGGLGGGLVPRSNISNVLGGSAVATGELGVSELGGGLHGEEEEDETDTAAVQDSSRVTMSSAGGLDSRPLPSTEKIVDVSGTFVGHTTELVLCQGLEPVQSLFFGSLFAGETRTIETLLRNNGPQPLTFKTSISFGGGAAGGGAATGVEEDREAAKTSEEIQRMERKQGGAVLDGGQDAEYAGSKQQLRLVQFALSGSSSTSDPLCVHHMRRSTGAQVDFRRLSKDVHPSAPVVPDVPPLDFGDVHFYDRADLLLSLKNLSGLLVRFEVGKGVAHYSVSPRTGRLDVLQSQSVMVSFAPTQLGTFNSFLTLHMNDGVLKIPFFQQAITFALNGVHPRQVTIVAKVAPIVVELAPEELCFDFGALDLGTSVARDVVITNTCDLEAPFVWKRLSLLATPDGSSRPDSSKSNATTTVTATTMAEKGANASGSV</sequence>
<feature type="region of interest" description="Disordered" evidence="1">
    <location>
        <begin position="76"/>
        <end position="114"/>
    </location>
</feature>
<dbReference type="EMBL" id="QXFW01000949">
    <property type="protein sequence ID" value="KAE8999510.1"/>
    <property type="molecule type" value="Genomic_DNA"/>
</dbReference>
<reference evidence="2 3" key="1">
    <citation type="submission" date="2018-09" db="EMBL/GenBank/DDBJ databases">
        <title>Genomic investigation of the strawberry pathogen Phytophthora fragariae indicates pathogenicity is determined by transcriptional variation in three key races.</title>
        <authorList>
            <person name="Adams T.M."/>
            <person name="Armitage A.D."/>
            <person name="Sobczyk M.K."/>
            <person name="Bates H.J."/>
            <person name="Dunwell J.M."/>
            <person name="Nellist C.F."/>
            <person name="Harrison R.J."/>
        </authorList>
    </citation>
    <scope>NUCLEOTIDE SEQUENCE [LARGE SCALE GENOMIC DNA]</scope>
    <source>
        <strain evidence="2 3">SCRP245</strain>
    </source>
</reference>
<feature type="region of interest" description="Disordered" evidence="1">
    <location>
        <begin position="439"/>
        <end position="472"/>
    </location>
</feature>
<dbReference type="PANTHER" id="PTHR45912:SF3">
    <property type="entry name" value="CILIA- AND FLAGELLA-ASSOCIATED PROTEIN 47"/>
    <property type="match status" value="1"/>
</dbReference>
<gene>
    <name evidence="2" type="ORF">PF011_g14595</name>
</gene>
<dbReference type="Proteomes" id="UP000460718">
    <property type="component" value="Unassembled WGS sequence"/>
</dbReference>
<protein>
    <recommendedName>
        <fullName evidence="4">Abnormal spindle-like microcephaly-associated protein ASH domain-containing protein</fullName>
    </recommendedName>
</protein>
<evidence type="ECO:0000313" key="2">
    <source>
        <dbReference type="EMBL" id="KAE8999510.1"/>
    </source>
</evidence>
<evidence type="ECO:0000256" key="1">
    <source>
        <dbReference type="SAM" id="MobiDB-lite"/>
    </source>
</evidence>
<name>A0A6A3JW06_9STRA</name>
<dbReference type="InterPro" id="IPR013783">
    <property type="entry name" value="Ig-like_fold"/>
</dbReference>
<dbReference type="GO" id="GO:0060271">
    <property type="term" value="P:cilium assembly"/>
    <property type="evidence" value="ECO:0007669"/>
    <property type="project" value="TreeGrafter"/>
</dbReference>
<dbReference type="Gene3D" id="2.60.40.10">
    <property type="entry name" value="Immunoglobulins"/>
    <property type="match status" value="1"/>
</dbReference>
<accession>A0A6A3JW06</accession>
<evidence type="ECO:0000313" key="3">
    <source>
        <dbReference type="Proteomes" id="UP000460718"/>
    </source>
</evidence>
<feature type="compositionally biased region" description="Low complexity" evidence="1">
    <location>
        <begin position="452"/>
        <end position="462"/>
    </location>
</feature>
<comment type="caution">
    <text evidence="2">The sequence shown here is derived from an EMBL/GenBank/DDBJ whole genome shotgun (WGS) entry which is preliminary data.</text>
</comment>
<proteinExistence type="predicted"/>
<feature type="compositionally biased region" description="Polar residues" evidence="1">
    <location>
        <begin position="91"/>
        <end position="103"/>
    </location>
</feature>
<dbReference type="GO" id="GO:0005929">
    <property type="term" value="C:cilium"/>
    <property type="evidence" value="ECO:0007669"/>
    <property type="project" value="TreeGrafter"/>
</dbReference>
<dbReference type="AlphaFoldDB" id="A0A6A3JW06"/>
<evidence type="ECO:0008006" key="4">
    <source>
        <dbReference type="Google" id="ProtNLM"/>
    </source>
</evidence>
<feature type="compositionally biased region" description="Polar residues" evidence="1">
    <location>
        <begin position="440"/>
        <end position="451"/>
    </location>
</feature>
<feature type="region of interest" description="Disordered" evidence="1">
    <location>
        <begin position="19"/>
        <end position="48"/>
    </location>
</feature>